<evidence type="ECO:0000256" key="2">
    <source>
        <dbReference type="ARBA" id="ARBA00022771"/>
    </source>
</evidence>
<keyword evidence="3" id="KW-0862">Zinc</keyword>
<sequence length="193" mass="22333">MVSWNLEEVLLDFGLTAIDIGMLEFAMAIGGRAERSIILGILIFEFAHSIRSCGILLGIPYFVWFFIWFFMYATYRKKMYDDAVNEEFFDDEVEMNMKRSLAPEIINSIPALKIGSDTMSSPYFSKNDFCLICWENFIKGEVVKELYPCGHIFHGACIDKWLGQANYCAYCQRVVSLQPYLPWCLHQQVARPN</sequence>
<dbReference type="SUPFAM" id="SSF57850">
    <property type="entry name" value="RING/U-box"/>
    <property type="match status" value="1"/>
</dbReference>
<dbReference type="SMART" id="SM00184">
    <property type="entry name" value="RING"/>
    <property type="match status" value="1"/>
</dbReference>
<keyword evidence="2 4" id="KW-0863">Zinc-finger</keyword>
<feature type="transmembrane region" description="Helical" evidence="5">
    <location>
        <begin position="49"/>
        <end position="70"/>
    </location>
</feature>
<protein>
    <recommendedName>
        <fullName evidence="6">RING-type domain-containing protein</fullName>
    </recommendedName>
</protein>
<evidence type="ECO:0000256" key="5">
    <source>
        <dbReference type="SAM" id="Phobius"/>
    </source>
</evidence>
<keyword evidence="5" id="KW-1133">Transmembrane helix</keyword>
<dbReference type="GO" id="GO:0061630">
    <property type="term" value="F:ubiquitin protein ligase activity"/>
    <property type="evidence" value="ECO:0000318"/>
    <property type="project" value="GO_Central"/>
</dbReference>
<dbReference type="AlphaFoldDB" id="W1NTY2"/>
<evidence type="ECO:0000256" key="1">
    <source>
        <dbReference type="ARBA" id="ARBA00022723"/>
    </source>
</evidence>
<keyword evidence="1" id="KW-0479">Metal-binding</keyword>
<keyword evidence="8" id="KW-1185">Reference proteome</keyword>
<accession>W1NTY2</accession>
<dbReference type="PANTHER" id="PTHR45931:SF19">
    <property type="entry name" value="CHROMOSOME UNDETERMINED SCAFFOLD_3, WHOLE GENOME SHOTGUN SEQUENCE"/>
    <property type="match status" value="1"/>
</dbReference>
<keyword evidence="5" id="KW-0812">Transmembrane</keyword>
<evidence type="ECO:0000256" key="4">
    <source>
        <dbReference type="PROSITE-ProRule" id="PRU00175"/>
    </source>
</evidence>
<feature type="domain" description="RING-type" evidence="6">
    <location>
        <begin position="130"/>
        <end position="172"/>
    </location>
</feature>
<dbReference type="HOGENOM" id="CLU_1505454_0_0_1"/>
<dbReference type="Proteomes" id="UP000017836">
    <property type="component" value="Unassembled WGS sequence"/>
</dbReference>
<dbReference type="GO" id="GO:0006511">
    <property type="term" value="P:ubiquitin-dependent protein catabolic process"/>
    <property type="evidence" value="ECO:0000318"/>
    <property type="project" value="GO_Central"/>
</dbReference>
<dbReference type="Gene3D" id="3.30.40.10">
    <property type="entry name" value="Zinc/RING finger domain, C3HC4 (zinc finger)"/>
    <property type="match status" value="1"/>
</dbReference>
<dbReference type="InterPro" id="IPR001841">
    <property type="entry name" value="Znf_RING"/>
</dbReference>
<dbReference type="eggNOG" id="KOG0800">
    <property type="taxonomic scope" value="Eukaryota"/>
</dbReference>
<dbReference type="Pfam" id="PF13639">
    <property type="entry name" value="zf-RING_2"/>
    <property type="match status" value="1"/>
</dbReference>
<reference evidence="8" key="1">
    <citation type="journal article" date="2013" name="Science">
        <title>The Amborella genome and the evolution of flowering plants.</title>
        <authorList>
            <consortium name="Amborella Genome Project"/>
        </authorList>
    </citation>
    <scope>NUCLEOTIDE SEQUENCE [LARGE SCALE GENOMIC DNA]</scope>
</reference>
<gene>
    <name evidence="7" type="ORF">AMTR_s00109p00112000</name>
</gene>
<dbReference type="InterPro" id="IPR051834">
    <property type="entry name" value="RING_finger_E3_ligase"/>
</dbReference>
<proteinExistence type="predicted"/>
<dbReference type="Gramene" id="ERM98660">
    <property type="protein sequence ID" value="ERM98660"/>
    <property type="gene ID" value="AMTR_s00109p00112000"/>
</dbReference>
<keyword evidence="5" id="KW-0472">Membrane</keyword>
<dbReference type="EMBL" id="KI395307">
    <property type="protein sequence ID" value="ERM98660.1"/>
    <property type="molecule type" value="Genomic_DNA"/>
</dbReference>
<dbReference type="GO" id="GO:0008270">
    <property type="term" value="F:zinc ion binding"/>
    <property type="evidence" value="ECO:0007669"/>
    <property type="project" value="UniProtKB-KW"/>
</dbReference>
<dbReference type="PROSITE" id="PS50089">
    <property type="entry name" value="ZF_RING_2"/>
    <property type="match status" value="1"/>
</dbReference>
<evidence type="ECO:0000313" key="7">
    <source>
        <dbReference type="EMBL" id="ERM98660.1"/>
    </source>
</evidence>
<evidence type="ECO:0000259" key="6">
    <source>
        <dbReference type="PROSITE" id="PS50089"/>
    </source>
</evidence>
<name>W1NTY2_AMBTC</name>
<organism evidence="7 8">
    <name type="scientific">Amborella trichopoda</name>
    <dbReference type="NCBI Taxonomy" id="13333"/>
    <lineage>
        <taxon>Eukaryota</taxon>
        <taxon>Viridiplantae</taxon>
        <taxon>Streptophyta</taxon>
        <taxon>Embryophyta</taxon>
        <taxon>Tracheophyta</taxon>
        <taxon>Spermatophyta</taxon>
        <taxon>Magnoliopsida</taxon>
        <taxon>Amborellales</taxon>
        <taxon>Amborellaceae</taxon>
        <taxon>Amborella</taxon>
    </lineage>
</organism>
<dbReference type="GO" id="GO:0005634">
    <property type="term" value="C:nucleus"/>
    <property type="evidence" value="ECO:0000318"/>
    <property type="project" value="GO_Central"/>
</dbReference>
<dbReference type="PANTHER" id="PTHR45931">
    <property type="entry name" value="SI:CH211-59O9.10"/>
    <property type="match status" value="1"/>
</dbReference>
<evidence type="ECO:0000313" key="8">
    <source>
        <dbReference type="Proteomes" id="UP000017836"/>
    </source>
</evidence>
<evidence type="ECO:0000256" key="3">
    <source>
        <dbReference type="ARBA" id="ARBA00022833"/>
    </source>
</evidence>
<dbReference type="InterPro" id="IPR013083">
    <property type="entry name" value="Znf_RING/FYVE/PHD"/>
</dbReference>